<feature type="transmembrane region" description="Helical" evidence="9">
    <location>
        <begin position="64"/>
        <end position="82"/>
    </location>
</feature>
<name>A0ABT6XYD7_ALISE</name>
<keyword evidence="6 9" id="KW-1133">Transmembrane helix</keyword>
<dbReference type="RefSeq" id="WP_283203596.1">
    <property type="nucleotide sequence ID" value="NZ_JASGCB010000010.1"/>
</dbReference>
<evidence type="ECO:0000313" key="11">
    <source>
        <dbReference type="EMBL" id="MDI9260086.1"/>
    </source>
</evidence>
<evidence type="ECO:0000256" key="4">
    <source>
        <dbReference type="ARBA" id="ARBA00022475"/>
    </source>
</evidence>
<keyword evidence="2" id="KW-0813">Transport</keyword>
<protein>
    <submittedName>
        <fullName evidence="11">Sodium:proton antiporter</fullName>
    </submittedName>
</protein>
<feature type="transmembrane region" description="Helical" evidence="9">
    <location>
        <begin position="94"/>
        <end position="118"/>
    </location>
</feature>
<feature type="domain" description="Cation/H+ exchanger transmembrane" evidence="10">
    <location>
        <begin position="24"/>
        <end position="405"/>
    </location>
</feature>
<evidence type="ECO:0000256" key="7">
    <source>
        <dbReference type="ARBA" id="ARBA00023065"/>
    </source>
</evidence>
<keyword evidence="3" id="KW-0050">Antiport</keyword>
<organism evidence="11 12">
    <name type="scientific">Alicyclobacillus sendaiensis PA2</name>
    <dbReference type="NCBI Taxonomy" id="3029425"/>
    <lineage>
        <taxon>Bacteria</taxon>
        <taxon>Bacillati</taxon>
        <taxon>Bacillota</taxon>
        <taxon>Bacilli</taxon>
        <taxon>Bacillales</taxon>
        <taxon>Alicyclobacillaceae</taxon>
        <taxon>Alicyclobacillus</taxon>
    </lineage>
</organism>
<evidence type="ECO:0000256" key="6">
    <source>
        <dbReference type="ARBA" id="ARBA00022989"/>
    </source>
</evidence>
<feature type="transmembrane region" description="Helical" evidence="9">
    <location>
        <begin position="317"/>
        <end position="338"/>
    </location>
</feature>
<evidence type="ECO:0000256" key="2">
    <source>
        <dbReference type="ARBA" id="ARBA00022448"/>
    </source>
</evidence>
<proteinExistence type="predicted"/>
<dbReference type="PANTHER" id="PTHR32507">
    <property type="entry name" value="NA(+)/H(+) ANTIPORTER 1"/>
    <property type="match status" value="1"/>
</dbReference>
<feature type="transmembrane region" description="Helical" evidence="9">
    <location>
        <begin position="350"/>
        <end position="370"/>
    </location>
</feature>
<dbReference type="EMBL" id="JASGCB010000010">
    <property type="protein sequence ID" value="MDI9260086.1"/>
    <property type="molecule type" value="Genomic_DNA"/>
</dbReference>
<feature type="transmembrane region" description="Helical" evidence="9">
    <location>
        <begin position="6"/>
        <end position="26"/>
    </location>
</feature>
<sequence>MASNALHVAESYLFALFVMLASGALASKVAERLRLPDIVLYVVAGFLLGPAVLGVLSIPQGGAFHDAVLSLGAAWIVFQGGLEMRFQVLRRIWLSVLLLATVGLAITAAVVGVAAHVALALPMLSALLLGSLLASTDPASLVPVFQRLSIRARVAQAVIAESAFTDATGAMLTALVLERVMAPGTGVHAGAADLVEQIARLAMGGAAIGLAFGLLAAWLVRRHAPPTPGGRSLYLVLAALGSYATAAELGASGFMASFVAGMALVHASRRWPKVEEPDRHQLEGFVDAMSLQFRMLIFISLGSQVSIPLMAHHLGRTLAVVAVFMLVARPLTVLASLLPDRRAKWTWREMVFFFWVRETGTIAIALAGLVQSAGASGASVFTQVAATAVIATLLLQASTTPLVARWLGLLER</sequence>
<dbReference type="Pfam" id="PF00999">
    <property type="entry name" value="Na_H_Exchanger"/>
    <property type="match status" value="1"/>
</dbReference>
<accession>A0ABT6XYD7</accession>
<keyword evidence="8 9" id="KW-0472">Membrane</keyword>
<evidence type="ECO:0000313" key="12">
    <source>
        <dbReference type="Proteomes" id="UP001529245"/>
    </source>
</evidence>
<dbReference type="InterPro" id="IPR038770">
    <property type="entry name" value="Na+/solute_symporter_sf"/>
</dbReference>
<reference evidence="11 12" key="1">
    <citation type="submission" date="2023-04" db="EMBL/GenBank/DDBJ databases">
        <title>A. sendaiensis sub sp. chiapanensis a novel subspecie with specific adaptation in bacterial cell wall isolated from an active volcano.</title>
        <authorList>
            <person name="Alvarez Gutierrez P.E."/>
            <person name="Ortiz Cortes L.Y."/>
        </authorList>
    </citation>
    <scope>NUCLEOTIDE SEQUENCE [LARGE SCALE GENOMIC DNA]</scope>
    <source>
        <strain evidence="11 12">PA2</strain>
    </source>
</reference>
<comment type="subcellular location">
    <subcellularLocation>
        <location evidence="1">Cell membrane</location>
        <topology evidence="1">Multi-pass membrane protein</topology>
    </subcellularLocation>
</comment>
<feature type="transmembrane region" description="Helical" evidence="9">
    <location>
        <begin position="232"/>
        <end position="249"/>
    </location>
</feature>
<keyword evidence="5 9" id="KW-0812">Transmembrane</keyword>
<evidence type="ECO:0000256" key="3">
    <source>
        <dbReference type="ARBA" id="ARBA00022449"/>
    </source>
</evidence>
<keyword evidence="7" id="KW-0406">Ion transport</keyword>
<dbReference type="InterPro" id="IPR006153">
    <property type="entry name" value="Cation/H_exchanger_TM"/>
</dbReference>
<dbReference type="PANTHER" id="PTHR32507:SF0">
    <property type="entry name" value="NA(+)_H(+) ANTIPORTER 2-RELATED"/>
    <property type="match status" value="1"/>
</dbReference>
<evidence type="ECO:0000256" key="9">
    <source>
        <dbReference type="SAM" id="Phobius"/>
    </source>
</evidence>
<feature type="transmembrane region" description="Helical" evidence="9">
    <location>
        <begin position="197"/>
        <end position="220"/>
    </location>
</feature>
<evidence type="ECO:0000256" key="5">
    <source>
        <dbReference type="ARBA" id="ARBA00022692"/>
    </source>
</evidence>
<evidence type="ECO:0000256" key="1">
    <source>
        <dbReference type="ARBA" id="ARBA00004651"/>
    </source>
</evidence>
<evidence type="ECO:0000259" key="10">
    <source>
        <dbReference type="Pfam" id="PF00999"/>
    </source>
</evidence>
<gene>
    <name evidence="11" type="ORF">QID03_07760</name>
</gene>
<comment type="caution">
    <text evidence="11">The sequence shown here is derived from an EMBL/GenBank/DDBJ whole genome shotgun (WGS) entry which is preliminary data.</text>
</comment>
<keyword evidence="4" id="KW-1003">Cell membrane</keyword>
<evidence type="ECO:0000256" key="8">
    <source>
        <dbReference type="ARBA" id="ARBA00023136"/>
    </source>
</evidence>
<dbReference type="Gene3D" id="1.20.1530.20">
    <property type="match status" value="1"/>
</dbReference>
<dbReference type="Proteomes" id="UP001529245">
    <property type="component" value="Unassembled WGS sequence"/>
</dbReference>
<feature type="transmembrane region" description="Helical" evidence="9">
    <location>
        <begin position="38"/>
        <end position="58"/>
    </location>
</feature>
<keyword evidence="12" id="KW-1185">Reference proteome</keyword>